<proteinExistence type="predicted"/>
<accession>A0AAD1UGD1</accession>
<name>A0AAD1UGD1_EUPCR</name>
<evidence type="ECO:0000313" key="1">
    <source>
        <dbReference type="EMBL" id="CAI2366768.1"/>
    </source>
</evidence>
<comment type="caution">
    <text evidence="1">The sequence shown here is derived from an EMBL/GenBank/DDBJ whole genome shotgun (WGS) entry which is preliminary data.</text>
</comment>
<evidence type="ECO:0000313" key="2">
    <source>
        <dbReference type="Proteomes" id="UP001295684"/>
    </source>
</evidence>
<keyword evidence="2" id="KW-1185">Reference proteome</keyword>
<sequence length="394" mass="45285">MKSGMNFSKSQTNQLDVIDEVDEGLVPSTSNPCSLERRPDSSLGLSRIRSEYRHKDTTKICLNKYRLRLNFKSPFPKNKPILKPEMARTFYCEKKDVLDSPEKSEELSIHKINHNKTINCINYESDNKIKVNVRNSKSKKKISKDSDHKARTLHKSDVPELRFASSQGFNAQSWKEPRFLENHTSSFAGRENENDYKSLKKELNRVKSSSVTSTSKTIKRRNIVLSKPEVIKKSFKKTFGASNGFQILKNMKLNEDLSHVRNHRHKKSLINRRKSDNGSKCQSFEGFDIDSGHYRKKSLASFCIQRSSKSLRKTPSLTFSKGKKIEINTAYGTSFIYNKNSEDNSTAEDEEEARETAISKNTDSLIKIRTDSTGFPCNRKLKKYDELARNLKMS</sequence>
<dbReference type="AlphaFoldDB" id="A0AAD1UGD1"/>
<gene>
    <name evidence="1" type="ORF">ECRASSUSDP1_LOCUS8042</name>
</gene>
<dbReference type="EMBL" id="CAMPGE010007850">
    <property type="protein sequence ID" value="CAI2366768.1"/>
    <property type="molecule type" value="Genomic_DNA"/>
</dbReference>
<protein>
    <submittedName>
        <fullName evidence="1">Uncharacterized protein</fullName>
    </submittedName>
</protein>
<dbReference type="Proteomes" id="UP001295684">
    <property type="component" value="Unassembled WGS sequence"/>
</dbReference>
<reference evidence="1" key="1">
    <citation type="submission" date="2023-07" db="EMBL/GenBank/DDBJ databases">
        <authorList>
            <consortium name="AG Swart"/>
            <person name="Singh M."/>
            <person name="Singh A."/>
            <person name="Seah K."/>
            <person name="Emmerich C."/>
        </authorList>
    </citation>
    <scope>NUCLEOTIDE SEQUENCE</scope>
    <source>
        <strain evidence="1">DP1</strain>
    </source>
</reference>
<organism evidence="1 2">
    <name type="scientific">Euplotes crassus</name>
    <dbReference type="NCBI Taxonomy" id="5936"/>
    <lineage>
        <taxon>Eukaryota</taxon>
        <taxon>Sar</taxon>
        <taxon>Alveolata</taxon>
        <taxon>Ciliophora</taxon>
        <taxon>Intramacronucleata</taxon>
        <taxon>Spirotrichea</taxon>
        <taxon>Hypotrichia</taxon>
        <taxon>Euplotida</taxon>
        <taxon>Euplotidae</taxon>
        <taxon>Moneuplotes</taxon>
    </lineage>
</organism>